<dbReference type="InterPro" id="IPR011251">
    <property type="entry name" value="Luciferase-like_dom"/>
</dbReference>
<keyword evidence="3" id="KW-0560">Oxidoreductase</keyword>
<dbReference type="InterPro" id="IPR036661">
    <property type="entry name" value="Luciferase-like_sf"/>
</dbReference>
<keyword evidence="2" id="KW-0288">FMN</keyword>
<reference evidence="6" key="1">
    <citation type="journal article" date="2014" name="Int. J. Syst. Evol. Microbiol.">
        <title>Complete genome sequence of Corynebacterium casei LMG S-19264T (=DSM 44701T), isolated from a smear-ripened cheese.</title>
        <authorList>
            <consortium name="US DOE Joint Genome Institute (JGI-PGF)"/>
            <person name="Walter F."/>
            <person name="Albersmeier A."/>
            <person name="Kalinowski J."/>
            <person name="Ruckert C."/>
        </authorList>
    </citation>
    <scope>NUCLEOTIDE SEQUENCE</scope>
    <source>
        <strain evidence="6">CGMCC 4.7368</strain>
    </source>
</reference>
<proteinExistence type="predicted"/>
<evidence type="ECO:0000259" key="5">
    <source>
        <dbReference type="Pfam" id="PF00296"/>
    </source>
</evidence>
<accession>A0A918DTS1</accession>
<evidence type="ECO:0000256" key="3">
    <source>
        <dbReference type="ARBA" id="ARBA00023002"/>
    </source>
</evidence>
<dbReference type="SUPFAM" id="SSF51679">
    <property type="entry name" value="Bacterial luciferase-like"/>
    <property type="match status" value="1"/>
</dbReference>
<dbReference type="GO" id="GO:0046306">
    <property type="term" value="P:alkanesulfonate catabolic process"/>
    <property type="evidence" value="ECO:0007669"/>
    <property type="project" value="TreeGrafter"/>
</dbReference>
<evidence type="ECO:0000313" key="7">
    <source>
        <dbReference type="Proteomes" id="UP000646523"/>
    </source>
</evidence>
<name>A0A918DTS1_9ACTN</name>
<keyword evidence="7" id="KW-1185">Reference proteome</keyword>
<evidence type="ECO:0000256" key="2">
    <source>
        <dbReference type="ARBA" id="ARBA00022643"/>
    </source>
</evidence>
<keyword evidence="1" id="KW-0285">Flavoprotein</keyword>
<evidence type="ECO:0000256" key="1">
    <source>
        <dbReference type="ARBA" id="ARBA00022630"/>
    </source>
</evidence>
<evidence type="ECO:0000313" key="6">
    <source>
        <dbReference type="EMBL" id="GGO82138.1"/>
    </source>
</evidence>
<keyword evidence="4 6" id="KW-0503">Monooxygenase</keyword>
<dbReference type="Pfam" id="PF00296">
    <property type="entry name" value="Bac_luciferase"/>
    <property type="match status" value="1"/>
</dbReference>
<gene>
    <name evidence="6" type="ORF">GCM10012289_72700</name>
</gene>
<dbReference type="Gene3D" id="3.20.20.30">
    <property type="entry name" value="Luciferase-like domain"/>
    <property type="match status" value="1"/>
</dbReference>
<organism evidence="6 7">
    <name type="scientific">Nonomuraea cavernae</name>
    <dbReference type="NCBI Taxonomy" id="2045107"/>
    <lineage>
        <taxon>Bacteria</taxon>
        <taxon>Bacillati</taxon>
        <taxon>Actinomycetota</taxon>
        <taxon>Actinomycetes</taxon>
        <taxon>Streptosporangiales</taxon>
        <taxon>Streptosporangiaceae</taxon>
        <taxon>Nonomuraea</taxon>
    </lineage>
</organism>
<dbReference type="PANTHER" id="PTHR42847:SF4">
    <property type="entry name" value="ALKANESULFONATE MONOOXYGENASE-RELATED"/>
    <property type="match status" value="1"/>
</dbReference>
<comment type="caution">
    <text evidence="6">The sequence shown here is derived from an EMBL/GenBank/DDBJ whole genome shotgun (WGS) entry which is preliminary data.</text>
</comment>
<sequence length="281" mass="29965">MTMDIGLALPTTVPDVTGERLIEWARRADRLGFSTLGALDRVAYPNYESLLALTAAAAVTERIKLATTILIAACRDSTLLAKQLATLDHLAGGRLVVGLASGDREDDFTATGTSFAGRGKRLDTVVRELRAAWSEASAGLRPAHPPSLLIGGHSQAAMRRSARVGDGWIGGGSSVSRYADLAARVRDEWRRQGRTRAPRLLALSYVALGPGGREHAERYLRSYYAFIGDKAELVVSGVATEPGRLRELVRGYAEAGCDELILLPCAADPGQVDLIAEAALS</sequence>
<protein>
    <submittedName>
        <fullName evidence="6">Monooxygenase</fullName>
    </submittedName>
</protein>
<reference evidence="6" key="2">
    <citation type="submission" date="2020-09" db="EMBL/GenBank/DDBJ databases">
        <authorList>
            <person name="Sun Q."/>
            <person name="Zhou Y."/>
        </authorList>
    </citation>
    <scope>NUCLEOTIDE SEQUENCE</scope>
    <source>
        <strain evidence="6">CGMCC 4.7368</strain>
    </source>
</reference>
<evidence type="ECO:0000256" key="4">
    <source>
        <dbReference type="ARBA" id="ARBA00023033"/>
    </source>
</evidence>
<feature type="domain" description="Luciferase-like" evidence="5">
    <location>
        <begin position="17"/>
        <end position="228"/>
    </location>
</feature>
<dbReference type="EMBL" id="BMNH01000041">
    <property type="protein sequence ID" value="GGO82138.1"/>
    <property type="molecule type" value="Genomic_DNA"/>
</dbReference>
<dbReference type="PANTHER" id="PTHR42847">
    <property type="entry name" value="ALKANESULFONATE MONOOXYGENASE"/>
    <property type="match status" value="1"/>
</dbReference>
<dbReference type="AlphaFoldDB" id="A0A918DTS1"/>
<dbReference type="GO" id="GO:0008726">
    <property type="term" value="F:alkanesulfonate monooxygenase activity"/>
    <property type="evidence" value="ECO:0007669"/>
    <property type="project" value="TreeGrafter"/>
</dbReference>
<dbReference type="InterPro" id="IPR050172">
    <property type="entry name" value="SsuD_RutA_monooxygenase"/>
</dbReference>
<dbReference type="Proteomes" id="UP000646523">
    <property type="component" value="Unassembled WGS sequence"/>
</dbReference>